<feature type="signal peptide" evidence="1">
    <location>
        <begin position="1"/>
        <end position="24"/>
    </location>
</feature>
<dbReference type="Gene3D" id="2.30.40.10">
    <property type="entry name" value="Urease, subunit C, domain 1"/>
    <property type="match status" value="1"/>
</dbReference>
<dbReference type="RefSeq" id="WP_171475121.1">
    <property type="nucleotide sequence ID" value="NZ_CP053452.2"/>
</dbReference>
<feature type="chain" id="PRO_5026791590" description="Amidohydrolase 3 domain-containing protein" evidence="1">
    <location>
        <begin position="25"/>
        <end position="583"/>
    </location>
</feature>
<accession>A0A6M5Z1Q6</accession>
<dbReference type="Proteomes" id="UP000503447">
    <property type="component" value="Chromosome"/>
</dbReference>
<gene>
    <name evidence="3" type="ORF">FTUN_7987</name>
</gene>
<dbReference type="Gene3D" id="3.20.20.140">
    <property type="entry name" value="Metal-dependent hydrolases"/>
    <property type="match status" value="1"/>
</dbReference>
<keyword evidence="1" id="KW-0732">Signal</keyword>
<dbReference type="AlphaFoldDB" id="A0A6M5Z1Q6"/>
<dbReference type="Gene3D" id="3.10.310.70">
    <property type="match status" value="1"/>
</dbReference>
<dbReference type="Pfam" id="PF07969">
    <property type="entry name" value="Amidohydro_3"/>
    <property type="match status" value="1"/>
</dbReference>
<dbReference type="KEGG" id="ftj:FTUN_7987"/>
<proteinExistence type="predicted"/>
<dbReference type="GO" id="GO:0016810">
    <property type="term" value="F:hydrolase activity, acting on carbon-nitrogen (but not peptide) bonds"/>
    <property type="evidence" value="ECO:0007669"/>
    <property type="project" value="InterPro"/>
</dbReference>
<keyword evidence="4" id="KW-1185">Reference proteome</keyword>
<evidence type="ECO:0000259" key="2">
    <source>
        <dbReference type="Pfam" id="PF07969"/>
    </source>
</evidence>
<dbReference type="PANTHER" id="PTHR22642:SF2">
    <property type="entry name" value="PROTEIN LONG AFTER FAR-RED 3"/>
    <property type="match status" value="1"/>
</dbReference>
<sequence>MNALFRAVALVGLLLVVPISPVRAQPNAPADLIVYNGQVLTVDAKFSIVQAGAVRDGKVAAVGTNGDVLKLKGPKTRVIDASGNTVMPGLYDSHTHPVGAATSELGGATPPLRSIPEVLAFIRARAADTPEGNWIVIRYAFPTRLKEARFPTRAELDSAAPKHPVLYHAGPAGVANSKALDVSGVTKETKDPPAGQVVRDEKTGEPTGMLRNAYGVLKGVPNDGAAPDEPKRAAVRKLFGLYNQHGITSIADRNAGRGDLDLYLSLQRDNQLSLRINVARSFDASGSRDAVIRRLKDLVGEDGRGGPTGAGDAWVRIGPIKLFLDGGMLNGSAYMRKPWPRGDTYQITQDDYRGLLFIPPEPLKVVVEESAKRKWQVTAHTAGEGAMDVLLDAYEFADKIAPINDRRFCITHANFPSRLNLERCKRLGVCADVQPAWLYKDGETLLKVLGPERMRWFQPYKSWLEYTTIGGGSDHMLRFDPLDSTNPWSPWLGIWVALTRKLESGAVHLPGEALTREQAVCLYTINNAYLHNEEKEKGSLEVGKLGDLIVVDRDIMTCPVDEIRAVKVAVTVVGGKVVYERRK</sequence>
<dbReference type="InterPro" id="IPR013108">
    <property type="entry name" value="Amidohydro_3"/>
</dbReference>
<reference evidence="4" key="1">
    <citation type="submission" date="2020-05" db="EMBL/GenBank/DDBJ databases">
        <title>Frigoriglobus tundricola gen. nov., sp. nov., a psychrotolerant cellulolytic planctomycete of the family Gemmataceae with two divergent copies of 16S rRNA gene.</title>
        <authorList>
            <person name="Kulichevskaya I.S."/>
            <person name="Ivanova A.A."/>
            <person name="Naumoff D.G."/>
            <person name="Beletsky A.V."/>
            <person name="Rijpstra W.I.C."/>
            <person name="Sinninghe Damste J.S."/>
            <person name="Mardanov A.V."/>
            <person name="Ravin N.V."/>
            <person name="Dedysh S.N."/>
        </authorList>
    </citation>
    <scope>NUCLEOTIDE SEQUENCE [LARGE SCALE GENOMIC DNA]</scope>
    <source>
        <strain evidence="4">PL17</strain>
    </source>
</reference>
<dbReference type="InterPro" id="IPR032466">
    <property type="entry name" value="Metal_Hydrolase"/>
</dbReference>
<dbReference type="SUPFAM" id="SSF51338">
    <property type="entry name" value="Composite domain of metallo-dependent hydrolases"/>
    <property type="match status" value="1"/>
</dbReference>
<evidence type="ECO:0000313" key="3">
    <source>
        <dbReference type="EMBL" id="QJX00358.1"/>
    </source>
</evidence>
<organism evidence="3 4">
    <name type="scientific">Frigoriglobus tundricola</name>
    <dbReference type="NCBI Taxonomy" id="2774151"/>
    <lineage>
        <taxon>Bacteria</taxon>
        <taxon>Pseudomonadati</taxon>
        <taxon>Planctomycetota</taxon>
        <taxon>Planctomycetia</taxon>
        <taxon>Gemmatales</taxon>
        <taxon>Gemmataceae</taxon>
        <taxon>Frigoriglobus</taxon>
    </lineage>
</organism>
<protein>
    <recommendedName>
        <fullName evidence="2">Amidohydrolase 3 domain-containing protein</fullName>
    </recommendedName>
</protein>
<feature type="domain" description="Amidohydrolase 3" evidence="2">
    <location>
        <begin position="77"/>
        <end position="579"/>
    </location>
</feature>
<evidence type="ECO:0000313" key="4">
    <source>
        <dbReference type="Proteomes" id="UP000503447"/>
    </source>
</evidence>
<dbReference type="CDD" id="cd01300">
    <property type="entry name" value="YtcJ_like"/>
    <property type="match status" value="1"/>
</dbReference>
<evidence type="ECO:0000256" key="1">
    <source>
        <dbReference type="SAM" id="SignalP"/>
    </source>
</evidence>
<dbReference type="SUPFAM" id="SSF51556">
    <property type="entry name" value="Metallo-dependent hydrolases"/>
    <property type="match status" value="1"/>
</dbReference>
<name>A0A6M5Z1Q6_9BACT</name>
<dbReference type="InterPro" id="IPR011059">
    <property type="entry name" value="Metal-dep_hydrolase_composite"/>
</dbReference>
<dbReference type="EMBL" id="CP053452">
    <property type="protein sequence ID" value="QJX00358.1"/>
    <property type="molecule type" value="Genomic_DNA"/>
</dbReference>
<dbReference type="PANTHER" id="PTHR22642">
    <property type="entry name" value="IMIDAZOLONEPROPIONASE"/>
    <property type="match status" value="1"/>
</dbReference>
<dbReference type="InterPro" id="IPR033932">
    <property type="entry name" value="YtcJ-like"/>
</dbReference>